<feature type="repeat" description="WD" evidence="3">
    <location>
        <begin position="725"/>
        <end position="747"/>
    </location>
</feature>
<keyword evidence="2" id="KW-0677">Repeat</keyword>
<dbReference type="SMART" id="SM00320">
    <property type="entry name" value="WD40"/>
    <property type="match status" value="6"/>
</dbReference>
<dbReference type="EMBL" id="LN714492">
    <property type="protein sequence ID" value="CEL72209.1"/>
    <property type="molecule type" value="Genomic_DNA"/>
</dbReference>
<feature type="region of interest" description="Disordered" evidence="4">
    <location>
        <begin position="1"/>
        <end position="115"/>
    </location>
</feature>
<keyword evidence="1 3" id="KW-0853">WD repeat</keyword>
<evidence type="ECO:0000256" key="2">
    <source>
        <dbReference type="ARBA" id="ARBA00022737"/>
    </source>
</evidence>
<dbReference type="SUPFAM" id="SSF50978">
    <property type="entry name" value="WD40 repeat-like"/>
    <property type="match status" value="1"/>
</dbReference>
<evidence type="ECO:0000256" key="3">
    <source>
        <dbReference type="PROSITE-ProRule" id="PRU00221"/>
    </source>
</evidence>
<dbReference type="PROSITE" id="PS00678">
    <property type="entry name" value="WD_REPEATS_1"/>
    <property type="match status" value="1"/>
</dbReference>
<dbReference type="InterPro" id="IPR053299">
    <property type="entry name" value="ASTRA_WD_repeat"/>
</dbReference>
<evidence type="ECO:0000256" key="4">
    <source>
        <dbReference type="SAM" id="MobiDB-lite"/>
    </source>
</evidence>
<evidence type="ECO:0000256" key="1">
    <source>
        <dbReference type="ARBA" id="ARBA00022574"/>
    </source>
</evidence>
<dbReference type="InterPro" id="IPR001680">
    <property type="entry name" value="WD40_rpt"/>
</dbReference>
<accession>A0A0F7UQC9</accession>
<protein>
    <submittedName>
        <fullName evidence="5">Uncharacterized protein</fullName>
    </submittedName>
</protein>
<reference evidence="5" key="1">
    <citation type="journal article" date="2015" name="PLoS ONE">
        <title>Comprehensive Evaluation of Toxoplasma gondii VEG and Neospora caninum LIV Genomes with Tachyzoite Stage Transcriptome and Proteome Defines Novel Transcript Features.</title>
        <authorList>
            <person name="Ramaprasad A."/>
            <person name="Mourier T."/>
            <person name="Naeem R."/>
            <person name="Malas T.B."/>
            <person name="Moussa E."/>
            <person name="Panigrahi A."/>
            <person name="Vermont S.J."/>
            <person name="Otto T.D."/>
            <person name="Wastling J."/>
            <person name="Pain A."/>
        </authorList>
    </citation>
    <scope>NUCLEOTIDE SEQUENCE</scope>
    <source>
        <strain evidence="5">VEG</strain>
    </source>
</reference>
<proteinExistence type="predicted"/>
<organism evidence="5">
    <name type="scientific">Toxoplasma gondii (strain ATCC 50861 / VEG)</name>
    <dbReference type="NCBI Taxonomy" id="432359"/>
    <lineage>
        <taxon>Eukaryota</taxon>
        <taxon>Sar</taxon>
        <taxon>Alveolata</taxon>
        <taxon>Apicomplexa</taxon>
        <taxon>Conoidasida</taxon>
        <taxon>Coccidia</taxon>
        <taxon>Eucoccidiorida</taxon>
        <taxon>Eimeriorina</taxon>
        <taxon>Sarcocystidae</taxon>
        <taxon>Toxoplasma</taxon>
    </lineage>
</organism>
<dbReference type="PROSITE" id="PS50082">
    <property type="entry name" value="WD_REPEATS_2"/>
    <property type="match status" value="1"/>
</dbReference>
<sequence>MEDRVRHVSGTALSSGRRATSYLQGQGSRQGDITTGGGVATKHSVIGASASDANRKTRLPRFRQSVGSQKLASPRAARRSIYATRTKFDTRESDGSSGLAGTSFEGQSSLDQRAGKPEKTLAFKICFVRRHDEFWSDKISVRSDNESPPEILCLHYDIAERNMFLGLSNGTLMAWTDAFEPATSSDPQASSNGPTVMKAQGHSGAISSLVFLRTLAPDRALRDDCKKPRNDHPPGVPASSSLQAALVCSKTVEREGGFLFTGSADRNIKLWVVEQRKLVCVRTLCFHGGTVVSLAYCFPYLFSASTDGTALVCRAEQTSGSLKYPHFTVVERVFAHSIYHPSTKLVLSNKQAWYDSLAVRCNGDRICLYCGATDGSLLVLENTQTYVPAKPVVGSGGAPPVNLHTQERATVWSEARERASTAIGRGRLYSSLLCNTSCWGSISGPEVGEDVGYGYHGEKIPAGAASYARETIQSVALPVPFRLQNKLTVHTLGLRKVYALPLESAVATLGSDASISVVDPVAGQTSWKEENPEGCCYSACAWMSSLNLLLVGDSCGCLSFYNIYSKERVHSQQVTEHRIVSLSIATHERNVVVSTAHEVLLVEVIEAAEEVALTGHQGHHIHINSVTGMCCWRPTSTAKPEDHKRSKVITNAEDDNASSNGIEHSRISPNVERDLAVTPPIYQVLTCGYDGRLNVTEIRADAETGEITTKIIDGVTCLSSVGGNLVSGSLDKSIRIWDIDAAECTRVINNQPEPACCIAPLNDGYIGMWACISSSGLVSVWDSSCRLVLSKAFNESIGCCVCVGTLGQLLLGTGKGKPFSFEIYFPVHCCAKKAGHLSN</sequence>
<evidence type="ECO:0000313" key="5">
    <source>
        <dbReference type="EMBL" id="CEL72209.1"/>
    </source>
</evidence>
<dbReference type="InterPro" id="IPR015943">
    <property type="entry name" value="WD40/YVTN_repeat-like_dom_sf"/>
</dbReference>
<dbReference type="Gene3D" id="2.130.10.10">
    <property type="entry name" value="YVTN repeat-like/Quinoprotein amine dehydrogenase"/>
    <property type="match status" value="3"/>
</dbReference>
<dbReference type="AlphaFoldDB" id="A0A0F7UQC9"/>
<name>A0A0F7UQC9_TOXGV</name>
<dbReference type="InterPro" id="IPR036322">
    <property type="entry name" value="WD40_repeat_dom_sf"/>
</dbReference>
<dbReference type="Pfam" id="PF00400">
    <property type="entry name" value="WD40"/>
    <property type="match status" value="1"/>
</dbReference>
<dbReference type="PANTHER" id="PTHR44156">
    <property type="entry name" value="SUPERNUMERARY LIMBS, ISOFORM B-RELATED"/>
    <property type="match status" value="1"/>
</dbReference>
<dbReference type="InterPro" id="IPR019775">
    <property type="entry name" value="WD40_repeat_CS"/>
</dbReference>
<feature type="compositionally biased region" description="Polar residues" evidence="4">
    <location>
        <begin position="95"/>
        <end position="111"/>
    </location>
</feature>
<gene>
    <name evidence="5" type="ORF">BN1205_056705</name>
</gene>
<feature type="compositionally biased region" description="Polar residues" evidence="4">
    <location>
        <begin position="11"/>
        <end position="33"/>
    </location>
</feature>